<protein>
    <submittedName>
        <fullName evidence="2">Uncharacterized protein</fullName>
    </submittedName>
</protein>
<evidence type="ECO:0000313" key="3">
    <source>
        <dbReference type="Proteomes" id="UP001057134"/>
    </source>
</evidence>
<evidence type="ECO:0000313" key="2">
    <source>
        <dbReference type="EMBL" id="UQZ84343.1"/>
    </source>
</evidence>
<accession>A0ABY4RS44</accession>
<reference evidence="2" key="1">
    <citation type="submission" date="2018-02" db="EMBL/GenBank/DDBJ databases">
        <authorList>
            <person name="Kim S.-K."/>
            <person name="Jung H.-I."/>
            <person name="Lee S.-W."/>
        </authorList>
    </citation>
    <scope>NUCLEOTIDE SEQUENCE</scope>
    <source>
        <strain evidence="2">SK3146</strain>
    </source>
</reference>
<evidence type="ECO:0000256" key="1">
    <source>
        <dbReference type="SAM" id="MobiDB-lite"/>
    </source>
</evidence>
<reference evidence="2" key="2">
    <citation type="journal article" date="2021" name="J Anim Sci Technol">
        <title>Complete genome sequence of Paenibacillus konkukensis sp. nov. SK3146 as a potential probiotic strain.</title>
        <authorList>
            <person name="Jung H.I."/>
            <person name="Park S."/>
            <person name="Niu K.M."/>
            <person name="Lee S.W."/>
            <person name="Kothari D."/>
            <person name="Yi K.J."/>
            <person name="Kim S.K."/>
        </authorList>
    </citation>
    <scope>NUCLEOTIDE SEQUENCE</scope>
    <source>
        <strain evidence="2">SK3146</strain>
    </source>
</reference>
<feature type="compositionally biased region" description="Basic and acidic residues" evidence="1">
    <location>
        <begin position="112"/>
        <end position="136"/>
    </location>
</feature>
<dbReference type="Proteomes" id="UP001057134">
    <property type="component" value="Chromosome"/>
</dbReference>
<name>A0ABY4RS44_9BACL</name>
<sequence length="222" mass="23803">MKKAIYIILFLVVTLGIGGYAASNYIISYFLQSMVSSETANMLEAAAGSSVPEQESKAPATEQARQNNTSTAGSSSKSVPTDPGDGPVQLEEEPNASGGGGASQNKQGTKSDISEKSGQEMDTTEGMKYKPEVSSDKAKAVEQSITAKEKAQILSVLIRKLSTDELQLFVKMASNGISVEEKKEAKKIILQKLTEEEYDQLISIAAKYGLSQGKSYKESKKE</sequence>
<dbReference type="RefSeq" id="WP_249860118.1">
    <property type="nucleotide sequence ID" value="NZ_CP027059.1"/>
</dbReference>
<feature type="compositionally biased region" description="Polar residues" evidence="1">
    <location>
        <begin position="63"/>
        <end position="79"/>
    </location>
</feature>
<keyword evidence="3" id="KW-1185">Reference proteome</keyword>
<organism evidence="2 3">
    <name type="scientific">Paenibacillus konkukensis</name>
    <dbReference type="NCBI Taxonomy" id="2020716"/>
    <lineage>
        <taxon>Bacteria</taxon>
        <taxon>Bacillati</taxon>
        <taxon>Bacillota</taxon>
        <taxon>Bacilli</taxon>
        <taxon>Bacillales</taxon>
        <taxon>Paenibacillaceae</taxon>
        <taxon>Paenibacillus</taxon>
    </lineage>
</organism>
<gene>
    <name evidence="2" type="ORF">SK3146_03589</name>
</gene>
<dbReference type="EMBL" id="CP027059">
    <property type="protein sequence ID" value="UQZ84343.1"/>
    <property type="molecule type" value="Genomic_DNA"/>
</dbReference>
<proteinExistence type="predicted"/>
<feature type="region of interest" description="Disordered" evidence="1">
    <location>
        <begin position="46"/>
        <end position="136"/>
    </location>
</feature>